<comment type="similarity">
    <text evidence="5">Belongs to the YqgF HJR family.</text>
</comment>
<dbReference type="SUPFAM" id="SSF53098">
    <property type="entry name" value="Ribonuclease H-like"/>
    <property type="match status" value="1"/>
</dbReference>
<feature type="domain" description="YqgF/RNase H-like" evidence="6">
    <location>
        <begin position="1"/>
        <end position="99"/>
    </location>
</feature>
<dbReference type="NCBIfam" id="TIGR00250">
    <property type="entry name" value="RNAse_H_YqgF"/>
    <property type="match status" value="1"/>
</dbReference>
<evidence type="ECO:0000259" key="6">
    <source>
        <dbReference type="SMART" id="SM00732"/>
    </source>
</evidence>
<keyword evidence="4 5" id="KW-0378">Hydrolase</keyword>
<keyword evidence="2 5" id="KW-0690">Ribosome biogenesis</keyword>
<accession>A0A1F7WE65</accession>
<dbReference type="InterPro" id="IPR006641">
    <property type="entry name" value="YqgF/RNaseH-like_dom"/>
</dbReference>
<dbReference type="InterPro" id="IPR005227">
    <property type="entry name" value="YqgF"/>
</dbReference>
<keyword evidence="3 5" id="KW-0540">Nuclease</keyword>
<dbReference type="Gene3D" id="3.30.420.140">
    <property type="entry name" value="YqgF/RNase H-like domain"/>
    <property type="match status" value="1"/>
</dbReference>
<dbReference type="SMART" id="SM00732">
    <property type="entry name" value="YqgFc"/>
    <property type="match status" value="1"/>
</dbReference>
<dbReference type="Pfam" id="PF03652">
    <property type="entry name" value="RuvX"/>
    <property type="match status" value="1"/>
</dbReference>
<dbReference type="PANTHER" id="PTHR33317:SF4">
    <property type="entry name" value="POLYNUCLEOTIDYL TRANSFERASE, RIBONUCLEASE H-LIKE SUPERFAMILY PROTEIN"/>
    <property type="match status" value="1"/>
</dbReference>
<reference evidence="7 8" key="1">
    <citation type="journal article" date="2016" name="Nat. Commun.">
        <title>Thousands of microbial genomes shed light on interconnected biogeochemical processes in an aquifer system.</title>
        <authorList>
            <person name="Anantharaman K."/>
            <person name="Brown C.T."/>
            <person name="Hug L.A."/>
            <person name="Sharon I."/>
            <person name="Castelle C.J."/>
            <person name="Probst A.J."/>
            <person name="Thomas B.C."/>
            <person name="Singh A."/>
            <person name="Wilkins M.J."/>
            <person name="Karaoz U."/>
            <person name="Brodie E.L."/>
            <person name="Williams K.H."/>
            <person name="Hubbard S.S."/>
            <person name="Banfield J.F."/>
        </authorList>
    </citation>
    <scope>NUCLEOTIDE SEQUENCE [LARGE SCALE GENOMIC DNA]</scope>
</reference>
<evidence type="ECO:0000256" key="3">
    <source>
        <dbReference type="ARBA" id="ARBA00022722"/>
    </source>
</evidence>
<proteinExistence type="inferred from homology"/>
<dbReference type="STRING" id="1817813.A2008_03655"/>
<dbReference type="EC" id="3.1.-.-" evidence="5"/>
<dbReference type="InterPro" id="IPR037027">
    <property type="entry name" value="YqgF/RNaseH-like_dom_sf"/>
</dbReference>
<keyword evidence="1 5" id="KW-0963">Cytoplasm</keyword>
<dbReference type="GO" id="GO:0000967">
    <property type="term" value="P:rRNA 5'-end processing"/>
    <property type="evidence" value="ECO:0007669"/>
    <property type="project" value="UniProtKB-UniRule"/>
</dbReference>
<evidence type="ECO:0000313" key="8">
    <source>
        <dbReference type="Proteomes" id="UP000178735"/>
    </source>
</evidence>
<name>A0A1F7WE65_9BACT</name>
<dbReference type="GO" id="GO:0004518">
    <property type="term" value="F:nuclease activity"/>
    <property type="evidence" value="ECO:0007669"/>
    <property type="project" value="UniProtKB-KW"/>
</dbReference>
<dbReference type="InterPro" id="IPR012337">
    <property type="entry name" value="RNaseH-like_sf"/>
</dbReference>
<dbReference type="Proteomes" id="UP000178735">
    <property type="component" value="Unassembled WGS sequence"/>
</dbReference>
<comment type="subcellular location">
    <subcellularLocation>
        <location evidence="5">Cytoplasm</location>
    </subcellularLocation>
</comment>
<comment type="caution">
    <text evidence="7">The sequence shown here is derived from an EMBL/GenBank/DDBJ whole genome shotgun (WGS) entry which is preliminary data.</text>
</comment>
<evidence type="ECO:0000256" key="2">
    <source>
        <dbReference type="ARBA" id="ARBA00022517"/>
    </source>
</evidence>
<gene>
    <name evidence="7" type="ORF">A2008_03655</name>
</gene>
<comment type="function">
    <text evidence="5">Could be a nuclease involved in processing of the 5'-end of pre-16S rRNA.</text>
</comment>
<evidence type="ECO:0000256" key="1">
    <source>
        <dbReference type="ARBA" id="ARBA00022490"/>
    </source>
</evidence>
<sequence length="139" mass="15204">MAIDFGLKRIGYSISDRTAMIAGFSKTIPNDSASVSFISGVCRSEEVTNVIIGLALNSRGEEGEMCVHARKFGAALEARNADGALRIDYFDETFTTVASHKVLIEANISRKKRKNIVDGLAAKILLQKYLDDFNMKAGR</sequence>
<evidence type="ECO:0000313" key="7">
    <source>
        <dbReference type="EMBL" id="OGM01112.1"/>
    </source>
</evidence>
<dbReference type="HAMAP" id="MF_00651">
    <property type="entry name" value="Nuclease_YqgF"/>
    <property type="match status" value="1"/>
</dbReference>
<organism evidence="7 8">
    <name type="scientific">Candidatus Wallbacteria bacterium GWC2_49_35</name>
    <dbReference type="NCBI Taxonomy" id="1817813"/>
    <lineage>
        <taxon>Bacteria</taxon>
        <taxon>Candidatus Walliibacteriota</taxon>
    </lineage>
</organism>
<dbReference type="GO" id="GO:0005829">
    <property type="term" value="C:cytosol"/>
    <property type="evidence" value="ECO:0007669"/>
    <property type="project" value="TreeGrafter"/>
</dbReference>
<dbReference type="EMBL" id="MGFH01000241">
    <property type="protein sequence ID" value="OGM01112.1"/>
    <property type="molecule type" value="Genomic_DNA"/>
</dbReference>
<dbReference type="GO" id="GO:0016788">
    <property type="term" value="F:hydrolase activity, acting on ester bonds"/>
    <property type="evidence" value="ECO:0007669"/>
    <property type="project" value="UniProtKB-UniRule"/>
</dbReference>
<dbReference type="PANTHER" id="PTHR33317">
    <property type="entry name" value="POLYNUCLEOTIDYL TRANSFERASE, RIBONUCLEASE H-LIKE SUPERFAMILY PROTEIN"/>
    <property type="match status" value="1"/>
</dbReference>
<dbReference type="CDD" id="cd16964">
    <property type="entry name" value="YqgF"/>
    <property type="match status" value="1"/>
</dbReference>
<evidence type="ECO:0000256" key="5">
    <source>
        <dbReference type="HAMAP-Rule" id="MF_00651"/>
    </source>
</evidence>
<protein>
    <recommendedName>
        <fullName evidence="5">Putative pre-16S rRNA nuclease</fullName>
        <ecNumber evidence="5">3.1.-.-</ecNumber>
    </recommendedName>
</protein>
<dbReference type="AlphaFoldDB" id="A0A1F7WE65"/>
<evidence type="ECO:0000256" key="4">
    <source>
        <dbReference type="ARBA" id="ARBA00022801"/>
    </source>
</evidence>